<gene>
    <name evidence="1" type="ORF">SAMN04488104_10096</name>
</gene>
<reference evidence="2" key="1">
    <citation type="submission" date="2016-10" db="EMBL/GenBank/DDBJ databases">
        <authorList>
            <person name="Varghese N."/>
            <person name="Submissions S."/>
        </authorList>
    </citation>
    <scope>NUCLEOTIDE SEQUENCE [LARGE SCALE GENOMIC DNA]</scope>
    <source>
        <strain evidence="2">DSM 23095</strain>
    </source>
</reference>
<dbReference type="RefSeq" id="WP_087938474.1">
    <property type="nucleotide sequence ID" value="NZ_FNAC01000009.1"/>
</dbReference>
<dbReference type="AlphaFoldDB" id="A0A1G6QDW2"/>
<evidence type="ECO:0000313" key="2">
    <source>
        <dbReference type="Proteomes" id="UP000199060"/>
    </source>
</evidence>
<proteinExistence type="predicted"/>
<dbReference type="Proteomes" id="UP000199060">
    <property type="component" value="Unassembled WGS sequence"/>
</dbReference>
<name>A0A1G6QDW2_9BACT</name>
<dbReference type="EMBL" id="FNAC01000009">
    <property type="protein sequence ID" value="SDC90488.1"/>
    <property type="molecule type" value="Genomic_DNA"/>
</dbReference>
<keyword evidence="2" id="KW-1185">Reference proteome</keyword>
<protein>
    <submittedName>
        <fullName evidence="1">Uncharacterized protein</fullName>
    </submittedName>
</protein>
<dbReference type="SUPFAM" id="SSF63825">
    <property type="entry name" value="YWTD domain"/>
    <property type="match status" value="1"/>
</dbReference>
<evidence type="ECO:0000313" key="1">
    <source>
        <dbReference type="EMBL" id="SDC90488.1"/>
    </source>
</evidence>
<organism evidence="1 2">
    <name type="scientific">Algoriphagus faecimaris</name>
    <dbReference type="NCBI Taxonomy" id="686796"/>
    <lineage>
        <taxon>Bacteria</taxon>
        <taxon>Pseudomonadati</taxon>
        <taxon>Bacteroidota</taxon>
        <taxon>Cytophagia</taxon>
        <taxon>Cytophagales</taxon>
        <taxon>Cyclobacteriaceae</taxon>
        <taxon>Algoriphagus</taxon>
    </lineage>
</organism>
<dbReference type="PROSITE" id="PS51257">
    <property type="entry name" value="PROKAR_LIPOPROTEIN"/>
    <property type="match status" value="1"/>
</dbReference>
<accession>A0A1G6QDW2</accession>
<dbReference type="STRING" id="686796.SAMN04488104_10096"/>
<dbReference type="OrthoDB" id="815611at2"/>
<sequence>MRFTITFFLCSILFFGCKDDSGESESDESLSNEWELEILDSIQVDYMGNIWDATFKNGHGYLRDISSNSLVKFDTTGGVVTQKTYPKEGPGAVDWFSSLVISEKDELYASTYGQKIHHFDKNLNLIENLEMPFISESRGGRRNAKNISFWQDKLLLWYPGRDGISPYINHFFRDHPILELFDPESQNSTAMIRIPETSKFNSELFFDRPNVQFSISDDTLYFALSNEELIHIYSLADSGKWVRSINFDPSVFHLIPGQKEPVGYVSGNTMYEAEIEGIYASKAGVVINYQSGIPEDIFTQFELNKPENYYRYPEFRKSFLRIYNEEEGLSNELTIPAKIDFILNIESPEKPFYALRNDEYLGEEKEFLTFYKLQLKRK</sequence>